<dbReference type="Gene3D" id="3.40.50.2000">
    <property type="entry name" value="Glycogen Phosphorylase B"/>
    <property type="match status" value="2"/>
</dbReference>
<dbReference type="PROSITE" id="PS00375">
    <property type="entry name" value="UDPGT"/>
    <property type="match status" value="1"/>
</dbReference>
<dbReference type="Pfam" id="PF00201">
    <property type="entry name" value="UDPGT"/>
    <property type="match status" value="1"/>
</dbReference>
<dbReference type="FunFam" id="3.40.50.2000:FF:000040">
    <property type="entry name" value="UDP-glycosyltransferase 76C1"/>
    <property type="match status" value="1"/>
</dbReference>
<keyword evidence="3" id="KW-0328">Glycosyltransferase</keyword>
<name>A0A7C9EEW7_OPUST</name>
<keyword evidence="2 3" id="KW-0808">Transferase</keyword>
<dbReference type="GO" id="GO:0080044">
    <property type="term" value="F:quercetin 7-O-glucosyltransferase activity"/>
    <property type="evidence" value="ECO:0007669"/>
    <property type="project" value="TreeGrafter"/>
</dbReference>
<proteinExistence type="inferred from homology"/>
<dbReference type="CDD" id="cd03784">
    <property type="entry name" value="GT1_Gtf-like"/>
    <property type="match status" value="1"/>
</dbReference>
<evidence type="ECO:0000256" key="4">
    <source>
        <dbReference type="RuleBase" id="RU362057"/>
    </source>
</evidence>
<dbReference type="PANTHER" id="PTHR11926:SF1392">
    <property type="entry name" value="GLYCOSYLTRANSFERASE"/>
    <property type="match status" value="1"/>
</dbReference>
<dbReference type="EC" id="2.4.1.-" evidence="4"/>
<protein>
    <recommendedName>
        <fullName evidence="4">Glycosyltransferase</fullName>
        <ecNumber evidence="4">2.4.1.-</ecNumber>
    </recommendedName>
</protein>
<evidence type="ECO:0000313" key="5">
    <source>
        <dbReference type="EMBL" id="MBA4664207.1"/>
    </source>
</evidence>
<dbReference type="SUPFAM" id="SSF53756">
    <property type="entry name" value="UDP-Glycosyltransferase/glycogen phosphorylase"/>
    <property type="match status" value="1"/>
</dbReference>
<reference evidence="5" key="2">
    <citation type="submission" date="2020-07" db="EMBL/GenBank/DDBJ databases">
        <authorList>
            <person name="Vera ALvarez R."/>
            <person name="Arias-Moreno D.M."/>
            <person name="Jimenez-Jacinto V."/>
            <person name="Jimenez-Bremont J.F."/>
            <person name="Swaminathan K."/>
            <person name="Moose S.P."/>
            <person name="Guerrero-Gonzalez M.L."/>
            <person name="Marino-Ramirez L."/>
            <person name="Landsman D."/>
            <person name="Rodriguez-Kessler M."/>
            <person name="Delgado-Sanchez P."/>
        </authorList>
    </citation>
    <scope>NUCLEOTIDE SEQUENCE</scope>
    <source>
        <tissue evidence="5">Cladode</tissue>
    </source>
</reference>
<comment type="similarity">
    <text evidence="1 3">Belongs to the UDP-glycosyltransferase family.</text>
</comment>
<dbReference type="AlphaFoldDB" id="A0A7C9EEW7"/>
<sequence>MSSPSPHILMFPLPAQGDLSPMLKLAELLCLANLKVTFINSTHNHRCLTRYSDIETRFSRYPEFEFKVIPDGLPEDHPRTGGMWLLELLKGLKSSVQPFLRERLSPESRSIHNPPVTCLIADALLRFAFHVANEAEVPAIGFTAVGACALWAFTCIPKLIEAGEVPFKDDEMDGLVQNVPGMTNFLRRRDLPSICRVKDVSIPDIQFAVNIHKMWKPQYLVLNTFEDLEGPILSLIQEHWPRIYPVGPLHAHLKYRLGLTEATSSTSLWEEDRSCISWLDQKPDKSVVYVSFGSLASITKDQFMEFWAGLVQSKKYFLWVVRSNMIVGSDPDRPSPNELLEGTKERGLMVGWAPQEEVLSHRAVGGFLTHSGWNSILESILAGVPMLCWPAFGDQQVNSRYVSEVWRIGLDMKDVCDRVTVEKMVRYLMEVKRKELERSVAKMSNLAKKSTRESGSSYCNLDRLVQDIKLISKEAS</sequence>
<evidence type="ECO:0000256" key="2">
    <source>
        <dbReference type="ARBA" id="ARBA00022679"/>
    </source>
</evidence>
<evidence type="ECO:0000256" key="3">
    <source>
        <dbReference type="RuleBase" id="RU003718"/>
    </source>
</evidence>
<reference evidence="5" key="1">
    <citation type="journal article" date="2013" name="J. Plant Res.">
        <title>Effect of fungi and light on seed germination of three Opuntia species from semiarid lands of central Mexico.</title>
        <authorList>
            <person name="Delgado-Sanchez P."/>
            <person name="Jimenez-Bremont J.F."/>
            <person name="Guerrero-Gonzalez Mde L."/>
            <person name="Flores J."/>
        </authorList>
    </citation>
    <scope>NUCLEOTIDE SEQUENCE</scope>
    <source>
        <tissue evidence="5">Cladode</tissue>
    </source>
</reference>
<organism evidence="5">
    <name type="scientific">Opuntia streptacantha</name>
    <name type="common">Prickly pear cactus</name>
    <name type="synonym">Opuntia cardona</name>
    <dbReference type="NCBI Taxonomy" id="393608"/>
    <lineage>
        <taxon>Eukaryota</taxon>
        <taxon>Viridiplantae</taxon>
        <taxon>Streptophyta</taxon>
        <taxon>Embryophyta</taxon>
        <taxon>Tracheophyta</taxon>
        <taxon>Spermatophyta</taxon>
        <taxon>Magnoliopsida</taxon>
        <taxon>eudicotyledons</taxon>
        <taxon>Gunneridae</taxon>
        <taxon>Pentapetalae</taxon>
        <taxon>Caryophyllales</taxon>
        <taxon>Cactineae</taxon>
        <taxon>Cactaceae</taxon>
        <taxon>Opuntioideae</taxon>
        <taxon>Opuntia</taxon>
    </lineage>
</organism>
<dbReference type="InterPro" id="IPR035595">
    <property type="entry name" value="UDP_glycos_trans_CS"/>
</dbReference>
<accession>A0A7C9EEW7</accession>
<dbReference type="GO" id="GO:0080043">
    <property type="term" value="F:quercetin 3-O-glucosyltransferase activity"/>
    <property type="evidence" value="ECO:0007669"/>
    <property type="project" value="TreeGrafter"/>
</dbReference>
<dbReference type="PANTHER" id="PTHR11926">
    <property type="entry name" value="GLUCOSYL/GLUCURONOSYL TRANSFERASES"/>
    <property type="match status" value="1"/>
</dbReference>
<dbReference type="EMBL" id="GISG01222920">
    <property type="protein sequence ID" value="MBA4664207.1"/>
    <property type="molecule type" value="Transcribed_RNA"/>
</dbReference>
<dbReference type="InterPro" id="IPR002213">
    <property type="entry name" value="UDP_glucos_trans"/>
</dbReference>
<evidence type="ECO:0000256" key="1">
    <source>
        <dbReference type="ARBA" id="ARBA00009995"/>
    </source>
</evidence>